<evidence type="ECO:0000313" key="4">
    <source>
        <dbReference type="EMBL" id="RXK07570.1"/>
    </source>
</evidence>
<name>A0A4Q1ATR2_9BACT</name>
<evidence type="ECO:0000256" key="1">
    <source>
        <dbReference type="ARBA" id="ARBA00023054"/>
    </source>
</evidence>
<organism evidence="4 5">
    <name type="scientific">Halarcobacter ebronensis</name>
    <dbReference type="NCBI Taxonomy" id="1462615"/>
    <lineage>
        <taxon>Bacteria</taxon>
        <taxon>Pseudomonadati</taxon>
        <taxon>Campylobacterota</taxon>
        <taxon>Epsilonproteobacteria</taxon>
        <taxon>Campylobacterales</taxon>
        <taxon>Arcobacteraceae</taxon>
        <taxon>Halarcobacter</taxon>
    </lineage>
</organism>
<protein>
    <submittedName>
        <fullName evidence="4">Uncharacterized protein</fullName>
    </submittedName>
</protein>
<dbReference type="RefSeq" id="WP_129086453.1">
    <property type="nucleotide sequence ID" value="NZ_CP053836.1"/>
</dbReference>
<feature type="region of interest" description="Disordered" evidence="3">
    <location>
        <begin position="461"/>
        <end position="485"/>
    </location>
</feature>
<dbReference type="Proteomes" id="UP000289758">
    <property type="component" value="Unassembled WGS sequence"/>
</dbReference>
<comment type="caution">
    <text evidence="4">The sequence shown here is derived from an EMBL/GenBank/DDBJ whole genome shotgun (WGS) entry which is preliminary data.</text>
</comment>
<feature type="coiled-coil region" evidence="2">
    <location>
        <begin position="324"/>
        <end position="449"/>
    </location>
</feature>
<keyword evidence="1 2" id="KW-0175">Coiled coil</keyword>
<sequence length="485" mass="57800">MAVSKSSFNFQKADLQRAEEHNSRTSKITYLLKHLDSNKVNENKRYMDYVRFKKLAIDSYKQKHNQSMQKKQVDNLFLEAVINLKKEHNVKDIENLFKELKKEFTGFELLDVSIHRDEGVFLDSPYPENELIYDSINLKWYHNDLDVTDEIIDYKPSKDIFYNEDTKDWYLDKEFKIKADMSKLQLKMNYHVHTIFSLYDLDTCKSARLNRTKMSLLQTKVAEFLKMERGTVWSKTKRKNHWQIKEEHAKVREQKLKKKASDNDLKEIIKQQRKELQKLGAKREEHAKLEALHKSLKIQLEDDNLSIEDIENIVSNASYFKTEYEKLKIRIDEIINENIDLKESLKDVKDEVEIYKQVIKTLEADIEELKNKSAMYLNLNADVSKELKQAKFTLTSLYNELEKSKESNKNLHSENRDLKEYIQALEIENDKLRKENTSLHATIDDMDENSYQNIMNRIKQHTNNYQSKSEPLEESSNTKRKFRKK</sequence>
<dbReference type="OrthoDB" id="5353371at2"/>
<accession>A0A4Q1ATR2</accession>
<evidence type="ECO:0000313" key="5">
    <source>
        <dbReference type="Proteomes" id="UP000289758"/>
    </source>
</evidence>
<gene>
    <name evidence="4" type="ORF">CRV07_03665</name>
</gene>
<dbReference type="EMBL" id="PDKK01000002">
    <property type="protein sequence ID" value="RXK07570.1"/>
    <property type="molecule type" value="Genomic_DNA"/>
</dbReference>
<proteinExistence type="predicted"/>
<dbReference type="PANTHER" id="PTHR32083">
    <property type="entry name" value="CILIA AND FLAGELLA-ASSOCIATED PROTEIN 58-RELATED"/>
    <property type="match status" value="1"/>
</dbReference>
<evidence type="ECO:0000256" key="2">
    <source>
        <dbReference type="SAM" id="Coils"/>
    </source>
</evidence>
<evidence type="ECO:0000256" key="3">
    <source>
        <dbReference type="SAM" id="MobiDB-lite"/>
    </source>
</evidence>
<dbReference type="AlphaFoldDB" id="A0A4Q1ATR2"/>
<keyword evidence="5" id="KW-1185">Reference proteome</keyword>
<reference evidence="4 5" key="1">
    <citation type="submission" date="2017-10" db="EMBL/GenBank/DDBJ databases">
        <title>Genomics of the genus Arcobacter.</title>
        <authorList>
            <person name="Perez-Cataluna A."/>
            <person name="Figueras M.J."/>
        </authorList>
    </citation>
    <scope>NUCLEOTIDE SEQUENCE [LARGE SCALE GENOMIC DNA]</scope>
    <source>
        <strain evidence="4 5">CECT 8441</strain>
    </source>
</reference>